<organism evidence="2 3">
    <name type="scientific">Enterococcus pseudoavium</name>
    <dbReference type="NCBI Taxonomy" id="44007"/>
    <lineage>
        <taxon>Bacteria</taxon>
        <taxon>Bacillati</taxon>
        <taxon>Bacillota</taxon>
        <taxon>Bacilli</taxon>
        <taxon>Lactobacillales</taxon>
        <taxon>Enterococcaceae</taxon>
        <taxon>Enterococcus</taxon>
    </lineage>
</organism>
<proteinExistence type="predicted"/>
<keyword evidence="1" id="KW-0472">Membrane</keyword>
<name>A0AAE4I393_9ENTE</name>
<feature type="transmembrane region" description="Helical" evidence="1">
    <location>
        <begin position="531"/>
        <end position="551"/>
    </location>
</feature>
<evidence type="ECO:0000256" key="1">
    <source>
        <dbReference type="SAM" id="Phobius"/>
    </source>
</evidence>
<keyword evidence="1" id="KW-1133">Transmembrane helix</keyword>
<evidence type="ECO:0008006" key="4">
    <source>
        <dbReference type="Google" id="ProtNLM"/>
    </source>
</evidence>
<comment type="caution">
    <text evidence="2">The sequence shown here is derived from an EMBL/GenBank/DDBJ whole genome shotgun (WGS) entry which is preliminary data.</text>
</comment>
<feature type="transmembrane region" description="Helical" evidence="1">
    <location>
        <begin position="627"/>
        <end position="646"/>
    </location>
</feature>
<feature type="transmembrane region" description="Helical" evidence="1">
    <location>
        <begin position="507"/>
        <end position="525"/>
    </location>
</feature>
<evidence type="ECO:0000313" key="3">
    <source>
        <dbReference type="Proteomes" id="UP001180842"/>
    </source>
</evidence>
<evidence type="ECO:0000313" key="2">
    <source>
        <dbReference type="EMBL" id="MDT2737668.1"/>
    </source>
</evidence>
<sequence>MGEIFKLFGTIGVDTKSADKALDDFENKGKSTTNKVGGFFSKLSNKVGQTLSGIGNKIDFKGMSNQFNAMGSTINNGLLKAVKVGGLALAAGGAATMAAAGATLVKSMNLAGELEQNMGGSEAVFGKYATQMQKTGSTAFEKMGLSQSDFLANANKMGSLYQGAGFSVKESMTMTSDSMQRASDVASIMGIDVGSAMEAVSGMAKGNFEMMDNLGVAMNDTTIGNYALSKGIQKSTQQMTTQEKVGLATQMFMEKTAKYAGNYAKENDTLSGSLQTAKSALSNFMSGAGNIDAVISSGMNFAKIAGKSAMELAPKLFEGLLKAVQTLIPQIPSIISGLAKGMANTLGQMFGDDVKSKFEGLIGIISGAVDKLSSAFSFVAKYKDIFMPMAVGIGVAVGFLSAWNAATTVFNALMAIRNAYALAAAVRTGALTAATAAQTAATMGASGAFGILNAVMNANPIAIIVLALIALVAGLTYFFTQTKTGQAIWQSFTSFLTNAFTIIRDKAIEVFNGIAAFLTGVWTAITTNAQLAWTLFSTIIGAVILAVVTVIKTVFDGLRIFLSTLWEGIKAVAMAVWTMIGNLIVTLVTGYILMWQAIFQGFAAFLSALWNGIKLVVSTVWNAIRTVISNVIQAIVSVAIAIFNGLRNSIINIFNAIRNTASTVWNAIRNTISSVVSGISSTVSSIFNGLKGTVTGIWNGIHSAISGVVNGIRNTISGAFNGLSGIVSNAFNAVKSAMINPINAARDALSGAINAIRGFFSNLRLDIPKPRIPHISVNGGSAPFGIGGKGSLPSFNVDWYAKGGIMTQPTFFGMNGNSLMGGGEAGKEAVLPLDKKNLAGIGAGVADAAGLNNPKTEGDIIVYQTINSPDPLTPRETARQTKLALQDLSALR</sequence>
<keyword evidence="1" id="KW-0812">Transmembrane</keyword>
<dbReference type="AlphaFoldDB" id="A0AAE4I393"/>
<reference evidence="2" key="1">
    <citation type="submission" date="2023-03" db="EMBL/GenBank/DDBJ databases">
        <authorList>
            <person name="Shen W."/>
            <person name="Cai J."/>
        </authorList>
    </citation>
    <scope>NUCLEOTIDE SEQUENCE</scope>
    <source>
        <strain evidence="2">P69-2</strain>
    </source>
</reference>
<gene>
    <name evidence="2" type="ORF">P7H00_11155</name>
</gene>
<dbReference type="EMBL" id="JARQAI010000018">
    <property type="protein sequence ID" value="MDT2737668.1"/>
    <property type="molecule type" value="Genomic_DNA"/>
</dbReference>
<feature type="transmembrane region" description="Helical" evidence="1">
    <location>
        <begin position="461"/>
        <end position="480"/>
    </location>
</feature>
<dbReference type="Gene3D" id="1.20.120.20">
    <property type="entry name" value="Apolipoprotein"/>
    <property type="match status" value="2"/>
</dbReference>
<feature type="transmembrane region" description="Helical" evidence="1">
    <location>
        <begin position="598"/>
        <end position="620"/>
    </location>
</feature>
<dbReference type="Proteomes" id="UP001180842">
    <property type="component" value="Unassembled WGS sequence"/>
</dbReference>
<feature type="transmembrane region" description="Helical" evidence="1">
    <location>
        <begin position="418"/>
        <end position="441"/>
    </location>
</feature>
<feature type="transmembrane region" description="Helical" evidence="1">
    <location>
        <begin position="571"/>
        <end position="592"/>
    </location>
</feature>
<dbReference type="RefSeq" id="WP_311797296.1">
    <property type="nucleotide sequence ID" value="NZ_JARQAI010000018.1"/>
</dbReference>
<protein>
    <recommendedName>
        <fullName evidence="4">Phage tail tape measure protein</fullName>
    </recommendedName>
</protein>
<feature type="transmembrane region" description="Helical" evidence="1">
    <location>
        <begin position="385"/>
        <end position="406"/>
    </location>
</feature>
<accession>A0AAE4I393</accession>